<feature type="compositionally biased region" description="Acidic residues" evidence="2">
    <location>
        <begin position="102"/>
        <end position="112"/>
    </location>
</feature>
<reference evidence="3 4" key="1">
    <citation type="journal article" date="2013" name="Genome Biol.">
        <title>Genome of Acanthamoeba castellanii highlights extensive lateral gene transfer and early evolution of tyrosine kinase signaling.</title>
        <authorList>
            <person name="Clarke M."/>
            <person name="Lohan A.J."/>
            <person name="Liu B."/>
            <person name="Lagkouvardos I."/>
            <person name="Roy S."/>
            <person name="Zafar N."/>
            <person name="Bertelli C."/>
            <person name="Schilde C."/>
            <person name="Kianianmomeni A."/>
            <person name="Burglin T.R."/>
            <person name="Frech C."/>
            <person name="Turcotte B."/>
            <person name="Kopec K.O."/>
            <person name="Synnott J.M."/>
            <person name="Choo C."/>
            <person name="Paponov I."/>
            <person name="Finkler A."/>
            <person name="Soon Heng Tan C."/>
            <person name="Hutchins A.P."/>
            <person name="Weinmeier T."/>
            <person name="Rattei T."/>
            <person name="Chu J.S."/>
            <person name="Gimenez G."/>
            <person name="Irimia M."/>
            <person name="Rigden D.J."/>
            <person name="Fitzpatrick D.A."/>
            <person name="Lorenzo-Morales J."/>
            <person name="Bateman A."/>
            <person name="Chiu C.H."/>
            <person name="Tang P."/>
            <person name="Hegemann P."/>
            <person name="Fromm H."/>
            <person name="Raoult D."/>
            <person name="Greub G."/>
            <person name="Miranda-Saavedra D."/>
            <person name="Chen N."/>
            <person name="Nash P."/>
            <person name="Ginger M.L."/>
            <person name="Horn M."/>
            <person name="Schaap P."/>
            <person name="Caler L."/>
            <person name="Loftus B."/>
        </authorList>
    </citation>
    <scope>NUCLEOTIDE SEQUENCE [LARGE SCALE GENOMIC DNA]</scope>
    <source>
        <strain evidence="3 4">Neff</strain>
    </source>
</reference>
<dbReference type="KEGG" id="acan:ACA1_073830"/>
<evidence type="ECO:0000256" key="2">
    <source>
        <dbReference type="SAM" id="MobiDB-lite"/>
    </source>
</evidence>
<feature type="compositionally biased region" description="Pro residues" evidence="2">
    <location>
        <begin position="37"/>
        <end position="56"/>
    </location>
</feature>
<dbReference type="RefSeq" id="XP_004358049.1">
    <property type="nucleotide sequence ID" value="XM_004357992.1"/>
</dbReference>
<accession>L8HML7</accession>
<evidence type="ECO:0000256" key="1">
    <source>
        <dbReference type="SAM" id="Coils"/>
    </source>
</evidence>
<keyword evidence="4" id="KW-1185">Reference proteome</keyword>
<sequence length="214" mass="23233">MSSVMKGGSCCGCAEAGLVCEHLRRKRGRPRKVKPDPNAPKPTPPKPLPTLRPTPVPYGHLPVAPPPRAFAPRHPTPLAATTTTAVGREKKRWAGGGGNCDCMDDEQEEEEERQVAGPDRVRVRGEELRPPTAANSGVVPSVLQLLVNELQDMKHSVDAMKKDVSRLSAKQRTYTNMQHDLTQRLDSLPAIVPPMAPARSELLVPRPTDSARAA</sequence>
<dbReference type="AlphaFoldDB" id="L8HML7"/>
<dbReference type="Proteomes" id="UP000011083">
    <property type="component" value="Unassembled WGS sequence"/>
</dbReference>
<evidence type="ECO:0000313" key="4">
    <source>
        <dbReference type="Proteomes" id="UP000011083"/>
    </source>
</evidence>
<keyword evidence="1" id="KW-0175">Coiled coil</keyword>
<feature type="non-terminal residue" evidence="3">
    <location>
        <position position="1"/>
    </location>
</feature>
<proteinExistence type="predicted"/>
<dbReference type="EMBL" id="KB007798">
    <property type="protein sequence ID" value="ELR25616.1"/>
    <property type="molecule type" value="Genomic_DNA"/>
</dbReference>
<gene>
    <name evidence="3" type="ORF">ACA1_073830</name>
</gene>
<feature type="coiled-coil region" evidence="1">
    <location>
        <begin position="143"/>
        <end position="170"/>
    </location>
</feature>
<feature type="region of interest" description="Disordered" evidence="2">
    <location>
        <begin position="24"/>
        <end position="57"/>
    </location>
</feature>
<organism evidence="3 4">
    <name type="scientific">Acanthamoeba castellanii (strain ATCC 30010 / Neff)</name>
    <dbReference type="NCBI Taxonomy" id="1257118"/>
    <lineage>
        <taxon>Eukaryota</taxon>
        <taxon>Amoebozoa</taxon>
        <taxon>Discosea</taxon>
        <taxon>Longamoebia</taxon>
        <taxon>Centramoebida</taxon>
        <taxon>Acanthamoebidae</taxon>
        <taxon>Acanthamoeba</taxon>
    </lineage>
</organism>
<protein>
    <submittedName>
        <fullName evidence="3">Uncharacterized protein</fullName>
    </submittedName>
</protein>
<feature type="region of interest" description="Disordered" evidence="2">
    <location>
        <begin position="91"/>
        <end position="118"/>
    </location>
</feature>
<evidence type="ECO:0000313" key="3">
    <source>
        <dbReference type="EMBL" id="ELR25616.1"/>
    </source>
</evidence>
<name>L8HML7_ACACF</name>
<dbReference type="GeneID" id="14926698"/>
<dbReference type="VEuPathDB" id="AmoebaDB:ACA1_073830"/>